<proteinExistence type="predicted"/>
<keyword evidence="5 10" id="KW-1015">Disulfide bond</keyword>
<feature type="repeat" description="NHL" evidence="11">
    <location>
        <begin position="151"/>
        <end position="182"/>
    </location>
</feature>
<feature type="disulfide bond" evidence="10">
    <location>
        <begin position="152"/>
        <end position="172"/>
    </location>
</feature>
<evidence type="ECO:0000256" key="8">
    <source>
        <dbReference type="PIRSR" id="PIRSR600720-1"/>
    </source>
</evidence>
<dbReference type="EMBL" id="KB097680">
    <property type="protein sequence ID" value="ESN91973.1"/>
    <property type="molecule type" value="Genomic_DNA"/>
</dbReference>
<dbReference type="KEGG" id="hro:HELRODRAFT_90186"/>
<feature type="binding site" evidence="8">
    <location>
        <position position="171"/>
    </location>
    <ligand>
        <name>a protein</name>
        <dbReference type="ChEBI" id="CHEBI:16541"/>
    </ligand>
    <ligandPart>
        <name>C-terminal Xaa-(2S)-2-hydroxyglycine residue</name>
        <dbReference type="ChEBI" id="CHEBI:142768"/>
    </ligandPart>
</feature>
<dbReference type="InterPro" id="IPR011042">
    <property type="entry name" value="6-blade_b-propeller_TolB-like"/>
</dbReference>
<evidence type="ECO:0000256" key="3">
    <source>
        <dbReference type="ARBA" id="ARBA00022729"/>
    </source>
</evidence>
<feature type="binding site" evidence="9">
    <location>
        <position position="198"/>
    </location>
    <ligand>
        <name>Zn(2+)</name>
        <dbReference type="ChEBI" id="CHEBI:29105"/>
        <note>catalytic</note>
    </ligand>
</feature>
<feature type="binding site" evidence="9">
    <location>
        <position position="103"/>
    </location>
    <ligand>
        <name>Ca(2+)</name>
        <dbReference type="ChEBI" id="CHEBI:29108"/>
        <note>structural</note>
    </ligand>
</feature>
<dbReference type="InterPro" id="IPR000720">
    <property type="entry name" value="PHM/PAL"/>
</dbReference>
<dbReference type="HOGENOM" id="CLU_037899_6_0_1"/>
<keyword evidence="3" id="KW-0732">Signal</keyword>
<evidence type="ECO:0000256" key="4">
    <source>
        <dbReference type="ARBA" id="ARBA00022737"/>
    </source>
</evidence>
<dbReference type="AlphaFoldDB" id="T1G7M0"/>
<feature type="binding site" evidence="9">
    <location>
        <position position="101"/>
    </location>
    <ligand>
        <name>Zn(2+)</name>
        <dbReference type="ChEBI" id="CHEBI:29105"/>
        <note>catalytic</note>
    </ligand>
</feature>
<feature type="binding site" evidence="8">
    <location>
        <position position="214"/>
    </location>
    <ligand>
        <name>a protein</name>
        <dbReference type="ChEBI" id="CHEBI:16541"/>
    </ligand>
    <ligandPart>
        <name>C-terminal Xaa-(2S)-2-hydroxyglycine residue</name>
        <dbReference type="ChEBI" id="CHEBI:142768"/>
    </ligandPart>
</feature>
<dbReference type="PROSITE" id="PS51125">
    <property type="entry name" value="NHL"/>
    <property type="match status" value="2"/>
</dbReference>
<organism evidence="13 14">
    <name type="scientific">Helobdella robusta</name>
    <name type="common">Californian leech</name>
    <dbReference type="NCBI Taxonomy" id="6412"/>
    <lineage>
        <taxon>Eukaryota</taxon>
        <taxon>Metazoa</taxon>
        <taxon>Spiralia</taxon>
        <taxon>Lophotrochozoa</taxon>
        <taxon>Annelida</taxon>
        <taxon>Clitellata</taxon>
        <taxon>Hirudinea</taxon>
        <taxon>Rhynchobdellida</taxon>
        <taxon>Glossiphoniidae</taxon>
        <taxon>Helobdella</taxon>
    </lineage>
</organism>
<dbReference type="RefSeq" id="XP_009029899.1">
    <property type="nucleotide sequence ID" value="XM_009031651.1"/>
</dbReference>
<dbReference type="EnsemblMetazoa" id="HelroT90186">
    <property type="protein sequence ID" value="HelroP90186"/>
    <property type="gene ID" value="HelroG90186"/>
</dbReference>
<dbReference type="SUPFAM" id="SSF101898">
    <property type="entry name" value="NHL repeat"/>
    <property type="match status" value="1"/>
</dbReference>
<dbReference type="OMA" id="NWPTDQH"/>
<evidence type="ECO:0000256" key="10">
    <source>
        <dbReference type="PIRSR" id="PIRSR600720-3"/>
    </source>
</evidence>
<keyword evidence="2 9" id="KW-0479">Metal-binding</keyword>
<reference evidence="13" key="3">
    <citation type="submission" date="2015-06" db="UniProtKB">
        <authorList>
            <consortium name="EnsemblMetazoa"/>
        </authorList>
    </citation>
    <scope>IDENTIFICATION</scope>
</reference>
<dbReference type="CTD" id="20217067"/>
<feature type="repeat" description="NHL" evidence="11">
    <location>
        <begin position="86"/>
        <end position="127"/>
    </location>
</feature>
<evidence type="ECO:0000256" key="5">
    <source>
        <dbReference type="ARBA" id="ARBA00023157"/>
    </source>
</evidence>
<feature type="binding site" evidence="9">
    <location>
        <position position="290"/>
    </location>
    <ligand>
        <name>Zn(2+)</name>
        <dbReference type="ChEBI" id="CHEBI:29105"/>
        <note>catalytic</note>
    </ligand>
</feature>
<comment type="cofactor">
    <cofactor evidence="9">
        <name>Zn(2+)</name>
        <dbReference type="ChEBI" id="CHEBI:29105"/>
    </cofactor>
    <text evidence="9">Binds one Zn(2+) ion per subunit.</text>
</comment>
<evidence type="ECO:0000256" key="1">
    <source>
        <dbReference type="ARBA" id="ARBA00012343"/>
    </source>
</evidence>
<dbReference type="EMBL" id="AMQM01007870">
    <property type="status" value="NOT_ANNOTATED_CDS"/>
    <property type="molecule type" value="Genomic_DNA"/>
</dbReference>
<dbReference type="Pfam" id="PF01436">
    <property type="entry name" value="NHL"/>
    <property type="match status" value="3"/>
</dbReference>
<keyword evidence="14" id="KW-1185">Reference proteome</keyword>
<reference evidence="12 14" key="2">
    <citation type="journal article" date="2013" name="Nature">
        <title>Insights into bilaterian evolution from three spiralian genomes.</title>
        <authorList>
            <person name="Simakov O."/>
            <person name="Marletaz F."/>
            <person name="Cho S.J."/>
            <person name="Edsinger-Gonzales E."/>
            <person name="Havlak P."/>
            <person name="Hellsten U."/>
            <person name="Kuo D.H."/>
            <person name="Larsson T."/>
            <person name="Lv J."/>
            <person name="Arendt D."/>
            <person name="Savage R."/>
            <person name="Osoegawa K."/>
            <person name="de Jong P."/>
            <person name="Grimwood J."/>
            <person name="Chapman J.A."/>
            <person name="Shapiro H."/>
            <person name="Aerts A."/>
            <person name="Otillar R.P."/>
            <person name="Terry A.Y."/>
            <person name="Boore J.L."/>
            <person name="Grigoriev I.V."/>
            <person name="Lindberg D.R."/>
            <person name="Seaver E.C."/>
            <person name="Weisblat D.A."/>
            <person name="Putnam N.H."/>
            <person name="Rokhsar D.S."/>
        </authorList>
    </citation>
    <scope>NUCLEOTIDE SEQUENCE</scope>
</reference>
<sequence length="318" mass="35080">MADELGTDSREIFNGHFEVDENWPYDKFPIGQVGGVAMDSKGLLHILHRADRVWDGSSFNESIVYVDHGQQKIKKPTILVVNTTDGTTVKHWGSDLFVMPHGLEIDSKDNIYVTDVGLHQVFKFESGKTSPYLSLGIAFEPAGSNDDMERFCQPSDVAVAANGDFFVSDGYCNSRIVKYNKDGMIISIFGADDSNIPHSLALVEDMDYLCVADRENMRVLCYRAGLTDANNTGAPVVQFINKEIGRVFGITYNGLLYGVTGPTGILKNQGFSLDVKNSEAYDTNGFANPHCITVSKDGGTVYVGEIDPNFVWKMEKDE</sequence>
<dbReference type="PRINTS" id="PR00790">
    <property type="entry name" value="PAMONOXGNASE"/>
</dbReference>
<evidence type="ECO:0000256" key="11">
    <source>
        <dbReference type="PROSITE-ProRule" id="PRU00504"/>
    </source>
</evidence>
<dbReference type="Gene3D" id="2.120.10.30">
    <property type="entry name" value="TolB, C-terminal domain"/>
    <property type="match status" value="1"/>
</dbReference>
<dbReference type="GO" id="GO:0005576">
    <property type="term" value="C:extracellular region"/>
    <property type="evidence" value="ECO:0000318"/>
    <property type="project" value="GO_Central"/>
</dbReference>
<feature type="binding site" evidence="8">
    <location>
        <position position="49"/>
    </location>
    <ligand>
        <name>a protein</name>
        <dbReference type="ChEBI" id="CHEBI:16541"/>
    </ligand>
    <ligandPart>
        <name>C-terminal Xaa-(2S)-2-hydroxyglycine residue</name>
        <dbReference type="ChEBI" id="CHEBI:142768"/>
    </ligandPart>
</feature>
<dbReference type="PANTHER" id="PTHR10680:SF36">
    <property type="entry name" value="PEPTIDYL-ALPHA-HYDROXYGLYCINE ALPHA-AMIDATING LYASE 1"/>
    <property type="match status" value="1"/>
</dbReference>
<name>T1G7M0_HELRO</name>
<dbReference type="InterPro" id="IPR001258">
    <property type="entry name" value="NHL_repeat"/>
</dbReference>
<keyword evidence="6" id="KW-0325">Glycoprotein</keyword>
<evidence type="ECO:0000256" key="9">
    <source>
        <dbReference type="PIRSR" id="PIRSR600720-2"/>
    </source>
</evidence>
<dbReference type="InParanoid" id="T1G7M0"/>
<evidence type="ECO:0000313" key="12">
    <source>
        <dbReference type="EMBL" id="ESN91973.1"/>
    </source>
</evidence>
<dbReference type="EC" id="4.3.2.5" evidence="1"/>
<evidence type="ECO:0000256" key="7">
    <source>
        <dbReference type="ARBA" id="ARBA00023239"/>
    </source>
</evidence>
<keyword evidence="9" id="KW-0862">Zinc</keyword>
<dbReference type="CDD" id="cd14958">
    <property type="entry name" value="NHL_PAL_like"/>
    <property type="match status" value="1"/>
</dbReference>
<dbReference type="PANTHER" id="PTHR10680">
    <property type="entry name" value="PEPTIDYL-GLYCINE ALPHA-AMIDATING MONOOXYGENASE"/>
    <property type="match status" value="1"/>
</dbReference>
<evidence type="ECO:0000313" key="13">
    <source>
        <dbReference type="EnsemblMetazoa" id="HelroP90186"/>
    </source>
</evidence>
<evidence type="ECO:0000313" key="14">
    <source>
        <dbReference type="Proteomes" id="UP000015101"/>
    </source>
</evidence>
<protein>
    <recommendedName>
        <fullName evidence="1">peptidylamidoglycolate lyase</fullName>
        <ecNumber evidence="1">4.3.2.5</ecNumber>
    </recommendedName>
</protein>
<dbReference type="GeneID" id="20217067"/>
<feature type="disulfide bond" evidence="10">
    <location>
        <begin position="210"/>
        <end position="221"/>
    </location>
</feature>
<dbReference type="GO" id="GO:0004598">
    <property type="term" value="F:peptidylamidoglycolate lyase activity"/>
    <property type="evidence" value="ECO:0007669"/>
    <property type="project" value="UniProtKB-EC"/>
</dbReference>
<dbReference type="Proteomes" id="UP000015101">
    <property type="component" value="Unassembled WGS sequence"/>
</dbReference>
<keyword evidence="9" id="KW-0106">Calcium</keyword>
<gene>
    <name evidence="13" type="primary">20217067</name>
    <name evidence="12" type="ORF">HELRODRAFT_90186</name>
</gene>
<keyword evidence="4" id="KW-0677">Repeat</keyword>
<dbReference type="GO" id="GO:0046872">
    <property type="term" value="F:metal ion binding"/>
    <property type="evidence" value="ECO:0007669"/>
    <property type="project" value="UniProtKB-KW"/>
</dbReference>
<dbReference type="OrthoDB" id="10018185at2759"/>
<accession>T1G7M0</accession>
<feature type="binding site" evidence="9">
    <location>
        <position position="36"/>
    </location>
    <ligand>
        <name>Ca(2+)</name>
        <dbReference type="ChEBI" id="CHEBI:29108"/>
        <note>structural</note>
    </ligand>
</feature>
<evidence type="ECO:0000256" key="2">
    <source>
        <dbReference type="ARBA" id="ARBA00022723"/>
    </source>
</evidence>
<evidence type="ECO:0000256" key="6">
    <source>
        <dbReference type="ARBA" id="ARBA00023180"/>
    </source>
</evidence>
<dbReference type="GO" id="GO:0016020">
    <property type="term" value="C:membrane"/>
    <property type="evidence" value="ECO:0007669"/>
    <property type="project" value="InterPro"/>
</dbReference>
<dbReference type="GO" id="GO:0006518">
    <property type="term" value="P:peptide metabolic process"/>
    <property type="evidence" value="ECO:0007669"/>
    <property type="project" value="InterPro"/>
</dbReference>
<dbReference type="eggNOG" id="KOG3567">
    <property type="taxonomic scope" value="Eukaryota"/>
</dbReference>
<dbReference type="FunCoup" id="T1G7M0">
    <property type="interactions" value="9"/>
</dbReference>
<reference evidence="14" key="1">
    <citation type="submission" date="2012-12" db="EMBL/GenBank/DDBJ databases">
        <authorList>
            <person name="Hellsten U."/>
            <person name="Grimwood J."/>
            <person name="Chapman J.A."/>
            <person name="Shapiro H."/>
            <person name="Aerts A."/>
            <person name="Otillar R.P."/>
            <person name="Terry A.Y."/>
            <person name="Boore J.L."/>
            <person name="Simakov O."/>
            <person name="Marletaz F."/>
            <person name="Cho S.-J."/>
            <person name="Edsinger-Gonzales E."/>
            <person name="Havlak P."/>
            <person name="Kuo D.-H."/>
            <person name="Larsson T."/>
            <person name="Lv J."/>
            <person name="Arendt D."/>
            <person name="Savage R."/>
            <person name="Osoegawa K."/>
            <person name="de Jong P."/>
            <person name="Lindberg D.R."/>
            <person name="Seaver E.C."/>
            <person name="Weisblat D.A."/>
            <person name="Putnam N.H."/>
            <person name="Grigoriev I.V."/>
            <person name="Rokhsar D.S."/>
        </authorList>
    </citation>
    <scope>NUCLEOTIDE SEQUENCE</scope>
</reference>
<keyword evidence="7" id="KW-0456">Lyase</keyword>